<evidence type="ECO:0000313" key="2">
    <source>
        <dbReference type="EMBL" id="CZT25319.1"/>
    </source>
</evidence>
<dbReference type="RefSeq" id="XP_023632042.1">
    <property type="nucleotide sequence ID" value="XM_023776274.1"/>
</dbReference>
<feature type="region of interest" description="Disordered" evidence="1">
    <location>
        <begin position="145"/>
        <end position="255"/>
    </location>
</feature>
<feature type="compositionally biased region" description="Low complexity" evidence="1">
    <location>
        <begin position="233"/>
        <end position="247"/>
    </location>
</feature>
<dbReference type="GeneID" id="35606080"/>
<gene>
    <name evidence="2" type="ORF">RCC_11047</name>
</gene>
<accession>A0A2D3VN21</accession>
<feature type="region of interest" description="Disordered" evidence="1">
    <location>
        <begin position="89"/>
        <end position="114"/>
    </location>
</feature>
<evidence type="ECO:0000313" key="3">
    <source>
        <dbReference type="Proteomes" id="UP000225277"/>
    </source>
</evidence>
<feature type="compositionally biased region" description="Basic and acidic residues" evidence="1">
    <location>
        <begin position="188"/>
        <end position="200"/>
    </location>
</feature>
<organism evidence="2 3">
    <name type="scientific">Ramularia collo-cygni</name>
    <dbReference type="NCBI Taxonomy" id="112498"/>
    <lineage>
        <taxon>Eukaryota</taxon>
        <taxon>Fungi</taxon>
        <taxon>Dikarya</taxon>
        <taxon>Ascomycota</taxon>
        <taxon>Pezizomycotina</taxon>
        <taxon>Dothideomycetes</taxon>
        <taxon>Dothideomycetidae</taxon>
        <taxon>Mycosphaerellales</taxon>
        <taxon>Mycosphaerellaceae</taxon>
        <taxon>Ramularia</taxon>
    </lineage>
</organism>
<protein>
    <submittedName>
        <fullName evidence="2">Uncharacterized protein</fullName>
    </submittedName>
</protein>
<feature type="compositionally biased region" description="Polar residues" evidence="1">
    <location>
        <begin position="148"/>
        <end position="162"/>
    </location>
</feature>
<feature type="compositionally biased region" description="Basic and acidic residues" evidence="1">
    <location>
        <begin position="214"/>
        <end position="228"/>
    </location>
</feature>
<feature type="compositionally biased region" description="Polar residues" evidence="1">
    <location>
        <begin position="93"/>
        <end position="114"/>
    </location>
</feature>
<dbReference type="AlphaFoldDB" id="A0A2D3VN21"/>
<dbReference type="Proteomes" id="UP000225277">
    <property type="component" value="Unassembled WGS sequence"/>
</dbReference>
<feature type="compositionally biased region" description="Basic and acidic residues" evidence="1">
    <location>
        <begin position="44"/>
        <end position="60"/>
    </location>
</feature>
<feature type="region of interest" description="Disordered" evidence="1">
    <location>
        <begin position="1"/>
        <end position="60"/>
    </location>
</feature>
<name>A0A2D3VN21_9PEZI</name>
<evidence type="ECO:0000256" key="1">
    <source>
        <dbReference type="SAM" id="MobiDB-lite"/>
    </source>
</evidence>
<keyword evidence="3" id="KW-1185">Reference proteome</keyword>
<feature type="compositionally biased region" description="Basic and acidic residues" evidence="1">
    <location>
        <begin position="8"/>
        <end position="20"/>
    </location>
</feature>
<dbReference type="EMBL" id="FJUY01000026">
    <property type="protein sequence ID" value="CZT25319.1"/>
    <property type="molecule type" value="Genomic_DNA"/>
</dbReference>
<proteinExistence type="predicted"/>
<reference evidence="2 3" key="1">
    <citation type="submission" date="2016-03" db="EMBL/GenBank/DDBJ databases">
        <authorList>
            <person name="Ploux O."/>
        </authorList>
    </citation>
    <scope>NUCLEOTIDE SEQUENCE [LARGE SCALE GENOMIC DNA]</scope>
    <source>
        <strain evidence="2 3">URUG2</strain>
    </source>
</reference>
<sequence>MAPTTRSEAPKKTNRKKVEGPKSTTSSIAKEAAKKPVKNKTRSKHNDRDEKSLPTIDDVRAVLRPEGTTVSDLMKHFEVRSQDRAEMTRLLASANQDTAATTTGSRSVGNSLSSPKDGLFSAGFRPFFDDIYQQNPAEAQFGRRGTLFPTSPGNATSAVQHTSPRRSIFERAHSLSGASPRRPAPAFEDSHEASPRRSDFGRMASVSVTPAERTAWELHDSSQRKSIFDGKLPSTTNSPRTPRTPQSPFAPNKSQPAKITVSAATKQDADSVLARQQLVRESLFELRDIITNLNWKVQQFEALVDKAEKDVIWDTASFNDEDLVQGGVKAGKRLRFGPEA</sequence>